<dbReference type="InterPro" id="IPR051673">
    <property type="entry name" value="SSDNA_exonuclease_RecJ"/>
</dbReference>
<feature type="coiled-coil region" evidence="6">
    <location>
        <begin position="301"/>
        <end position="328"/>
    </location>
</feature>
<organism evidence="11 12">
    <name type="scientific">Paenibacillus mellifer</name>
    <dbReference type="NCBI Taxonomy" id="2937794"/>
    <lineage>
        <taxon>Bacteria</taxon>
        <taxon>Bacillati</taxon>
        <taxon>Bacillota</taxon>
        <taxon>Bacilli</taxon>
        <taxon>Bacillales</taxon>
        <taxon>Paenibacillaceae</taxon>
        <taxon>Paenibacillus</taxon>
    </lineage>
</organism>
<protein>
    <recommendedName>
        <fullName evidence="2">Single-stranded-DNA-specific exonuclease RecJ</fullName>
    </recommendedName>
</protein>
<sequence>MLHSKYRWSPLPCDEEAASRIAGQLNISPLLASLLVTRGMESPGEAEFFLKGSLADQHDPLLLSGMKEAIPRIRRAVDNGERILIYGDYDADGVSSTTLMIYLMRRLGATYDYYIPHRTKEGYGLHIPVLEHFHKKGFKLIVTVDTGISAVDQVAYANAAGMDVIVTDHHEPPANLPEAYALINPKLPYCTYPFKGLAGVGVAYKLAQALLGEETPEAWTELAALGTIADLMPLTGENRVIVKSGLASMARSAFPGMTALLGTSGWSSGEVTSTAVAFGLAPRINASGRMSHANRAVALLTAESMEEAEAIAEELDVLNKERQMLVEDMVQEALQQLEDQAEAEGVPDVIVVAGEGWNAGVVGIVASKLLERYYRPTIVLGIHPETGECKGSARSIPGFDIYEALTDCADLLDHYGGHPSAAGMSLGRERLEEFGRRLNAFAAGRLGPEHFVPVLPTDLACSLKDVTLQAIEQLQHLAPFGMANACPRLLLRGLKLLECRQMGKDGKHLKLILGQNGKTVEAVAFGKGEIASLLAEEAWVDIVAEAGINEWNGARRPQLMIQDLAVSHLQVFDYRGSRNPALQLEELRGKLGKLPAIDSGMSAVVLNSGSAFFQSLDLKDTPVWVYDKNVGLLPGNDLAQTAGNDAMTTLFVMELPESPEGWTGMISAFAGLERIYMLHSPRAPQERIEPPSREQFKLVYSLIYRGADKGLREEDLLAVLATRTGWSKRMLEMSLGVFEELGFIIRASGMIRLHPSPSKQALETSNRYRELGLLAEIEQMLQYGRVPEITEWMLTHTQGAS</sequence>
<proteinExistence type="inferred from homology"/>
<dbReference type="InterPro" id="IPR004610">
    <property type="entry name" value="RecJ"/>
</dbReference>
<dbReference type="NCBIfam" id="TIGR00644">
    <property type="entry name" value="recJ"/>
    <property type="match status" value="1"/>
</dbReference>
<feature type="domain" description="DDH" evidence="7">
    <location>
        <begin position="82"/>
        <end position="227"/>
    </location>
</feature>
<dbReference type="Pfam" id="PF10141">
    <property type="entry name" value="ssDNA-exonuc_C"/>
    <property type="match status" value="1"/>
</dbReference>
<keyword evidence="3" id="KW-0540">Nuclease</keyword>
<dbReference type="Gene3D" id="3.90.1640.30">
    <property type="match status" value="1"/>
</dbReference>
<gene>
    <name evidence="11" type="primary">recJ</name>
    <name evidence="11" type="ORF">M0651_22945</name>
</gene>
<dbReference type="GO" id="GO:0006281">
    <property type="term" value="P:DNA repair"/>
    <property type="evidence" value="ECO:0007669"/>
    <property type="project" value="InterPro"/>
</dbReference>
<comment type="caution">
    <text evidence="11">The sequence shown here is derived from an EMBL/GenBank/DDBJ whole genome shotgun (WGS) entry which is preliminary data.</text>
</comment>
<reference evidence="11" key="1">
    <citation type="submission" date="2022-04" db="EMBL/GenBank/DDBJ databases">
        <authorList>
            <person name="Seo M.-J."/>
        </authorList>
    </citation>
    <scope>NUCLEOTIDE SEQUENCE</scope>
    <source>
        <strain evidence="11">MBLB2552</strain>
    </source>
</reference>
<dbReference type="GO" id="GO:0008409">
    <property type="term" value="F:5'-3' exonuclease activity"/>
    <property type="evidence" value="ECO:0007669"/>
    <property type="project" value="InterPro"/>
</dbReference>
<dbReference type="InterPro" id="IPR003156">
    <property type="entry name" value="DHHA1_dom"/>
</dbReference>
<evidence type="ECO:0000256" key="1">
    <source>
        <dbReference type="ARBA" id="ARBA00005915"/>
    </source>
</evidence>
<evidence type="ECO:0000313" key="12">
    <source>
        <dbReference type="Proteomes" id="UP001139534"/>
    </source>
</evidence>
<dbReference type="GO" id="GO:0003676">
    <property type="term" value="F:nucleic acid binding"/>
    <property type="evidence" value="ECO:0007669"/>
    <property type="project" value="InterPro"/>
</dbReference>
<dbReference type="InterPro" id="IPR018779">
    <property type="entry name" value="RecJ_C"/>
</dbReference>
<dbReference type="SUPFAM" id="SSF64182">
    <property type="entry name" value="DHH phosphoesterases"/>
    <property type="match status" value="1"/>
</dbReference>
<dbReference type="EMBL" id="JALPRK010000035">
    <property type="protein sequence ID" value="MCK8490024.1"/>
    <property type="molecule type" value="Genomic_DNA"/>
</dbReference>
<evidence type="ECO:0000259" key="7">
    <source>
        <dbReference type="Pfam" id="PF01368"/>
    </source>
</evidence>
<keyword evidence="5 11" id="KW-0269">Exonuclease</keyword>
<dbReference type="Pfam" id="PF17768">
    <property type="entry name" value="RecJ_OB"/>
    <property type="match status" value="1"/>
</dbReference>
<dbReference type="Proteomes" id="UP001139534">
    <property type="component" value="Unassembled WGS sequence"/>
</dbReference>
<dbReference type="InterPro" id="IPR001667">
    <property type="entry name" value="DDH_dom"/>
</dbReference>
<dbReference type="PANTHER" id="PTHR30255">
    <property type="entry name" value="SINGLE-STRANDED-DNA-SPECIFIC EXONUCLEASE RECJ"/>
    <property type="match status" value="1"/>
</dbReference>
<evidence type="ECO:0000259" key="8">
    <source>
        <dbReference type="Pfam" id="PF02272"/>
    </source>
</evidence>
<dbReference type="InterPro" id="IPR038763">
    <property type="entry name" value="DHH_sf"/>
</dbReference>
<dbReference type="Pfam" id="PF02272">
    <property type="entry name" value="DHHA1"/>
    <property type="match status" value="1"/>
</dbReference>
<dbReference type="Gene3D" id="3.10.310.30">
    <property type="match status" value="1"/>
</dbReference>
<keyword evidence="4" id="KW-0378">Hydrolase</keyword>
<name>A0A9X2BRE3_9BACL</name>
<evidence type="ECO:0000313" key="11">
    <source>
        <dbReference type="EMBL" id="MCK8490024.1"/>
    </source>
</evidence>
<dbReference type="RefSeq" id="WP_248554003.1">
    <property type="nucleotide sequence ID" value="NZ_JALPRK010000035.1"/>
</dbReference>
<evidence type="ECO:0000256" key="4">
    <source>
        <dbReference type="ARBA" id="ARBA00022801"/>
    </source>
</evidence>
<feature type="domain" description="DHHA1" evidence="8">
    <location>
        <begin position="349"/>
        <end position="442"/>
    </location>
</feature>
<evidence type="ECO:0000256" key="6">
    <source>
        <dbReference type="SAM" id="Coils"/>
    </source>
</evidence>
<dbReference type="Pfam" id="PF01368">
    <property type="entry name" value="DHH"/>
    <property type="match status" value="1"/>
</dbReference>
<evidence type="ECO:0000259" key="10">
    <source>
        <dbReference type="Pfam" id="PF17768"/>
    </source>
</evidence>
<evidence type="ECO:0000256" key="5">
    <source>
        <dbReference type="ARBA" id="ARBA00022839"/>
    </source>
</evidence>
<comment type="similarity">
    <text evidence="1">Belongs to the RecJ family.</text>
</comment>
<dbReference type="AlphaFoldDB" id="A0A9X2BRE3"/>
<keyword evidence="6" id="KW-0175">Coiled coil</keyword>
<evidence type="ECO:0000259" key="9">
    <source>
        <dbReference type="Pfam" id="PF10141"/>
    </source>
</evidence>
<dbReference type="GO" id="GO:0006310">
    <property type="term" value="P:DNA recombination"/>
    <property type="evidence" value="ECO:0007669"/>
    <property type="project" value="InterPro"/>
</dbReference>
<keyword evidence="12" id="KW-1185">Reference proteome</keyword>
<feature type="domain" description="RecJ OB" evidence="10">
    <location>
        <begin position="457"/>
        <end position="563"/>
    </location>
</feature>
<dbReference type="PANTHER" id="PTHR30255:SF2">
    <property type="entry name" value="SINGLE-STRANDED-DNA-SPECIFIC EXONUCLEASE RECJ"/>
    <property type="match status" value="1"/>
</dbReference>
<evidence type="ECO:0000256" key="2">
    <source>
        <dbReference type="ARBA" id="ARBA00019841"/>
    </source>
</evidence>
<accession>A0A9X2BRE3</accession>
<feature type="domain" description="Single-stranded-DNA-specific exonuclease RecJ C-terminal" evidence="9">
    <location>
        <begin position="570"/>
        <end position="793"/>
    </location>
</feature>
<evidence type="ECO:0000256" key="3">
    <source>
        <dbReference type="ARBA" id="ARBA00022722"/>
    </source>
</evidence>
<dbReference type="InterPro" id="IPR041122">
    <property type="entry name" value="RecJ_OB"/>
</dbReference>